<proteinExistence type="predicted"/>
<sequence length="156" mass="17793">HLFNIPLSKIEVVVHPQSLVHSFVEFIDGSLLAQIAENQMVIPIQYAMTYPERKKGLVKPFDFNKFNKFEFFPTDDKKFTCLPLAYYAAKTGGSMPCFMNAANEVLVERFLKGQISWLEIGKKLEKLLISHTIEDGLKLETLTLVDKQAREEAKLA</sequence>
<dbReference type="GO" id="GO:0030145">
    <property type="term" value="F:manganese ion binding"/>
    <property type="evidence" value="ECO:0007669"/>
    <property type="project" value="TreeGrafter"/>
</dbReference>
<dbReference type="PANTHER" id="PTHR30525:SF0">
    <property type="entry name" value="1-DEOXY-D-XYLULOSE 5-PHOSPHATE REDUCTOISOMERASE, CHLOROPLASTIC"/>
    <property type="match status" value="1"/>
</dbReference>
<evidence type="ECO:0000313" key="3">
    <source>
        <dbReference type="Proteomes" id="UP000217838"/>
    </source>
</evidence>
<dbReference type="SUPFAM" id="SSF69055">
    <property type="entry name" value="1-deoxy-D-xylulose-5-phosphate reductoisomerase, C-terminal domain"/>
    <property type="match status" value="1"/>
</dbReference>
<protein>
    <submittedName>
        <fullName evidence="2">1-deoxy-D-xylulose-5-phosphate reductoisomerase</fullName>
    </submittedName>
</protein>
<keyword evidence="2" id="KW-0413">Isomerase</keyword>
<name>A0A2A4YGL9_UNCAE</name>
<dbReference type="GO" id="GO:0030604">
    <property type="term" value="F:1-deoxy-D-xylulose-5-phosphate reductoisomerase activity"/>
    <property type="evidence" value="ECO:0007669"/>
    <property type="project" value="InterPro"/>
</dbReference>
<evidence type="ECO:0000259" key="1">
    <source>
        <dbReference type="Pfam" id="PF13288"/>
    </source>
</evidence>
<dbReference type="SUPFAM" id="SSF55347">
    <property type="entry name" value="Glyceraldehyde-3-phosphate dehydrogenase-like, C-terminal domain"/>
    <property type="match status" value="1"/>
</dbReference>
<organism evidence="2 3">
    <name type="scientific">Aerophobetes bacterium</name>
    <dbReference type="NCBI Taxonomy" id="2030807"/>
    <lineage>
        <taxon>Bacteria</taxon>
        <taxon>Candidatus Aerophobota</taxon>
    </lineage>
</organism>
<comment type="caution">
    <text evidence="2">The sequence shown here is derived from an EMBL/GenBank/DDBJ whole genome shotgun (WGS) entry which is preliminary data.</text>
</comment>
<dbReference type="GO" id="GO:0070402">
    <property type="term" value="F:NADPH binding"/>
    <property type="evidence" value="ECO:0007669"/>
    <property type="project" value="TreeGrafter"/>
</dbReference>
<dbReference type="GO" id="GO:0051484">
    <property type="term" value="P:isopentenyl diphosphate biosynthetic process, methylerythritol 4-phosphate pathway involved in terpenoid biosynthetic process"/>
    <property type="evidence" value="ECO:0007669"/>
    <property type="project" value="TreeGrafter"/>
</dbReference>
<dbReference type="InterPro" id="IPR026877">
    <property type="entry name" value="DXPR_C"/>
</dbReference>
<dbReference type="InterPro" id="IPR036169">
    <property type="entry name" value="DXPR_C_sf"/>
</dbReference>
<dbReference type="EMBL" id="NVUU01000048">
    <property type="protein sequence ID" value="PCI93976.1"/>
    <property type="molecule type" value="Genomic_DNA"/>
</dbReference>
<reference evidence="3" key="1">
    <citation type="submission" date="2017-08" db="EMBL/GenBank/DDBJ databases">
        <title>A dynamic microbial community with high functional redundancy inhabits the cold, oxic subseafloor aquifer.</title>
        <authorList>
            <person name="Tully B.J."/>
            <person name="Wheat C.G."/>
            <person name="Glazer B.T."/>
            <person name="Huber J.A."/>
        </authorList>
    </citation>
    <scope>NUCLEOTIDE SEQUENCE [LARGE SCALE GENOMIC DNA]</scope>
</reference>
<dbReference type="AlphaFoldDB" id="A0A2A4YGL9"/>
<accession>A0A2A4YGL9</accession>
<feature type="domain" description="DXP reductoisomerase C-terminal" evidence="1">
    <location>
        <begin position="37"/>
        <end position="151"/>
    </location>
</feature>
<dbReference type="InterPro" id="IPR003821">
    <property type="entry name" value="DXP_reductoisomerase"/>
</dbReference>
<feature type="non-terminal residue" evidence="2">
    <location>
        <position position="1"/>
    </location>
</feature>
<dbReference type="Gene3D" id="1.10.1740.10">
    <property type="match status" value="1"/>
</dbReference>
<dbReference type="PANTHER" id="PTHR30525">
    <property type="entry name" value="1-DEOXY-D-XYLULOSE 5-PHOSPHATE REDUCTOISOMERASE"/>
    <property type="match status" value="1"/>
</dbReference>
<dbReference type="GO" id="GO:0016853">
    <property type="term" value="F:isomerase activity"/>
    <property type="evidence" value="ECO:0007669"/>
    <property type="project" value="UniProtKB-KW"/>
</dbReference>
<gene>
    <name evidence="2" type="ORF">COB11_04540</name>
</gene>
<dbReference type="Proteomes" id="UP000217838">
    <property type="component" value="Unassembled WGS sequence"/>
</dbReference>
<dbReference type="Pfam" id="PF13288">
    <property type="entry name" value="DXPR_C"/>
    <property type="match status" value="1"/>
</dbReference>
<evidence type="ECO:0000313" key="2">
    <source>
        <dbReference type="EMBL" id="PCI93976.1"/>
    </source>
</evidence>